<dbReference type="Proteomes" id="UP001359559">
    <property type="component" value="Unassembled WGS sequence"/>
</dbReference>
<protein>
    <recommendedName>
        <fullName evidence="4">FMP27 C-terminal domain-containing protein</fullName>
    </recommendedName>
</protein>
<feature type="compositionally biased region" description="Basic residues" evidence="1">
    <location>
        <begin position="539"/>
        <end position="552"/>
    </location>
</feature>
<evidence type="ECO:0000313" key="3">
    <source>
        <dbReference type="Proteomes" id="UP001359559"/>
    </source>
</evidence>
<feature type="compositionally biased region" description="Basic and acidic residues" evidence="1">
    <location>
        <begin position="330"/>
        <end position="341"/>
    </location>
</feature>
<accession>A0AAN9JMZ7</accession>
<feature type="compositionally biased region" description="Polar residues" evidence="1">
    <location>
        <begin position="558"/>
        <end position="573"/>
    </location>
</feature>
<name>A0AAN9JMZ7_CLITE</name>
<evidence type="ECO:0000313" key="2">
    <source>
        <dbReference type="EMBL" id="KAK7301096.1"/>
    </source>
</evidence>
<reference evidence="2 3" key="1">
    <citation type="submission" date="2024-01" db="EMBL/GenBank/DDBJ databases">
        <title>The genomes of 5 underutilized Papilionoideae crops provide insights into root nodulation and disease resistance.</title>
        <authorList>
            <person name="Yuan L."/>
        </authorList>
    </citation>
    <scope>NUCLEOTIDE SEQUENCE [LARGE SCALE GENOMIC DNA]</scope>
    <source>
        <strain evidence="2">LY-2023</strain>
        <tissue evidence="2">Leaf</tissue>
    </source>
</reference>
<feature type="region of interest" description="Disordered" evidence="1">
    <location>
        <begin position="458"/>
        <end position="486"/>
    </location>
</feature>
<evidence type="ECO:0008006" key="4">
    <source>
        <dbReference type="Google" id="ProtNLM"/>
    </source>
</evidence>
<gene>
    <name evidence="2" type="ORF">RJT34_11956</name>
</gene>
<proteinExistence type="predicted"/>
<feature type="compositionally biased region" description="Basic and acidic residues" evidence="1">
    <location>
        <begin position="290"/>
        <end position="302"/>
    </location>
</feature>
<organism evidence="2 3">
    <name type="scientific">Clitoria ternatea</name>
    <name type="common">Butterfly pea</name>
    <dbReference type="NCBI Taxonomy" id="43366"/>
    <lineage>
        <taxon>Eukaryota</taxon>
        <taxon>Viridiplantae</taxon>
        <taxon>Streptophyta</taxon>
        <taxon>Embryophyta</taxon>
        <taxon>Tracheophyta</taxon>
        <taxon>Spermatophyta</taxon>
        <taxon>Magnoliopsida</taxon>
        <taxon>eudicotyledons</taxon>
        <taxon>Gunneridae</taxon>
        <taxon>Pentapetalae</taxon>
        <taxon>rosids</taxon>
        <taxon>fabids</taxon>
        <taxon>Fabales</taxon>
        <taxon>Fabaceae</taxon>
        <taxon>Papilionoideae</taxon>
        <taxon>50 kb inversion clade</taxon>
        <taxon>NPAAA clade</taxon>
        <taxon>indigoferoid/millettioid clade</taxon>
        <taxon>Phaseoleae</taxon>
        <taxon>Clitoria</taxon>
    </lineage>
</organism>
<dbReference type="PANTHER" id="PTHR15678:SF10">
    <property type="entry name" value="LOCALIZATION AND RNA POL II PROMOTER FMP27 DOMAIN PROTEIN"/>
    <property type="match status" value="1"/>
</dbReference>
<dbReference type="EMBL" id="JAYKXN010000003">
    <property type="protein sequence ID" value="KAK7301096.1"/>
    <property type="molecule type" value="Genomic_DNA"/>
</dbReference>
<dbReference type="AlphaFoldDB" id="A0AAN9JMZ7"/>
<evidence type="ECO:0000256" key="1">
    <source>
        <dbReference type="SAM" id="MobiDB-lite"/>
    </source>
</evidence>
<dbReference type="Pfam" id="PF10344">
    <property type="entry name" value="Hobbit"/>
    <property type="match status" value="1"/>
</dbReference>
<feature type="compositionally biased region" description="Low complexity" evidence="1">
    <location>
        <begin position="587"/>
        <end position="596"/>
    </location>
</feature>
<feature type="region of interest" description="Disordered" evidence="1">
    <location>
        <begin position="211"/>
        <end position="364"/>
    </location>
</feature>
<feature type="region of interest" description="Disordered" evidence="1">
    <location>
        <begin position="505"/>
        <end position="603"/>
    </location>
</feature>
<dbReference type="InterPro" id="IPR045167">
    <property type="entry name" value="Hobbit"/>
</dbReference>
<feature type="compositionally biased region" description="Low complexity" evidence="1">
    <location>
        <begin position="263"/>
        <end position="284"/>
    </location>
</feature>
<sequence length="603" mass="67340">MSNPAKLHASDVQSRTWVQELKTELISAKNSRKEAYASLRMAMKEAVQLQLIEKEKNKSPSFAMRISLQINKVVWSMLADGKSFAEAEINDMVRVILQTLLHLPSHWIYDYDRDYTDVGISLFTAKYFVFRNCLPNAKSDTILSAWNPPPDWGKKVMLRVDAKQGAPKDGSSPFELFQVEIYPLKIHLTESMYRMMWGYLFSEEVRDSQRRQEVWKVSTTAGARRVRRGSTIPEAAASSSNPTKESEAPSRSGISAMLFPATSQPSAQADSQASKAQNAKANPSTGPTSELKRTSSDKKGEETVTESVADEQNFPSHKRGPSGSIEQLDDAPKNKPKDAKVVKAGRSTPEEKKVAVPQEEKRSRPQKIMEFHNIKISQVELCVSYEGQRFVVNDLKLLMDQFHRVEFTGTWRRLCSRVKKHIIWGVLKSVTGMQGKKFKDKGQLLLPGAGGPEIDLNVTDNEGQAGKSDKLPPAWPKRPNDGAGDGFVTSVKGLFNTQRRKAKAFVHKTMKGEENETQGDLSENAEENSPFARQLTIVKAKKLMKRQTKKMQPKGQKDSPTQQTEAQPPSQQIEALPSSPKDEIPFDSDSSSGSSSPYEALHE</sequence>
<feature type="compositionally biased region" description="Basic and acidic residues" evidence="1">
    <location>
        <begin position="348"/>
        <end position="364"/>
    </location>
</feature>
<keyword evidence="3" id="KW-1185">Reference proteome</keyword>
<comment type="caution">
    <text evidence="2">The sequence shown here is derived from an EMBL/GenBank/DDBJ whole genome shotgun (WGS) entry which is preliminary data.</text>
</comment>
<dbReference type="PANTHER" id="PTHR15678">
    <property type="entry name" value="ANTIGEN MLAA-22-RELATED"/>
    <property type="match status" value="1"/>
</dbReference>